<protein>
    <submittedName>
        <fullName evidence="1">Tail protein X</fullName>
    </submittedName>
</protein>
<comment type="caution">
    <text evidence="1">The sequence shown here is derived from an EMBL/GenBank/DDBJ whole genome shotgun (WGS) entry which is preliminary data.</text>
</comment>
<dbReference type="Pfam" id="PF05489">
    <property type="entry name" value="Phage_tail_X"/>
    <property type="match status" value="1"/>
</dbReference>
<evidence type="ECO:0000313" key="1">
    <source>
        <dbReference type="EMBL" id="MCO1333144.1"/>
    </source>
</evidence>
<dbReference type="EMBL" id="JALBWM010000005">
    <property type="protein sequence ID" value="MCO1333144.1"/>
    <property type="molecule type" value="Genomic_DNA"/>
</dbReference>
<dbReference type="InterPro" id="IPR008861">
    <property type="entry name" value="GpX-like"/>
</dbReference>
<dbReference type="RefSeq" id="WP_252464313.1">
    <property type="nucleotide sequence ID" value="NZ_JALBWM010000005.1"/>
</dbReference>
<reference evidence="1" key="1">
    <citation type="journal article" date="2022" name="Arch. Microbiol.">
        <title>Microbulbifer okhotskensis sp. nov., isolated from a deep bottom sediment of the Okhotsk Sea.</title>
        <authorList>
            <person name="Romanenko L."/>
            <person name="Kurilenko V."/>
            <person name="Otstavnykh N."/>
            <person name="Velansky P."/>
            <person name="Isaeva M."/>
            <person name="Mikhailov V."/>
        </authorList>
    </citation>
    <scope>NUCLEOTIDE SEQUENCE</scope>
    <source>
        <strain evidence="1">OS29</strain>
    </source>
</reference>
<proteinExistence type="predicted"/>
<organism evidence="1 2">
    <name type="scientific">Microbulbifer okhotskensis</name>
    <dbReference type="NCBI Taxonomy" id="2926617"/>
    <lineage>
        <taxon>Bacteria</taxon>
        <taxon>Pseudomonadati</taxon>
        <taxon>Pseudomonadota</taxon>
        <taxon>Gammaproteobacteria</taxon>
        <taxon>Cellvibrionales</taxon>
        <taxon>Microbulbiferaceae</taxon>
        <taxon>Microbulbifer</taxon>
    </lineage>
</organism>
<gene>
    <name evidence="1" type="ORF">MO867_02205</name>
</gene>
<sequence>MATYRTRDGDMLDAICLSYYGQADGYLESVLTANPGLADMGPVYLSGLLIELPNLSEQNRSQETIRLWS</sequence>
<dbReference type="Proteomes" id="UP001139028">
    <property type="component" value="Unassembled WGS sequence"/>
</dbReference>
<keyword evidence="2" id="KW-1185">Reference proteome</keyword>
<name>A0A9X2EK54_9GAMM</name>
<accession>A0A9X2EK54</accession>
<evidence type="ECO:0000313" key="2">
    <source>
        <dbReference type="Proteomes" id="UP001139028"/>
    </source>
</evidence>
<dbReference type="AlphaFoldDB" id="A0A9X2EK54"/>